<organism evidence="1 2">
    <name type="scientific">Kickxella alabastrina</name>
    <dbReference type="NCBI Taxonomy" id="61397"/>
    <lineage>
        <taxon>Eukaryota</taxon>
        <taxon>Fungi</taxon>
        <taxon>Fungi incertae sedis</taxon>
        <taxon>Zoopagomycota</taxon>
        <taxon>Kickxellomycotina</taxon>
        <taxon>Kickxellomycetes</taxon>
        <taxon>Kickxellales</taxon>
        <taxon>Kickxellaceae</taxon>
        <taxon>Kickxella</taxon>
    </lineage>
</organism>
<keyword evidence="2" id="KW-1185">Reference proteome</keyword>
<sequence length="121" mass="13260">MANSKAVTPVLRWIKYVCMYYYSYSAFVQNEFNGLVFTCDSNDTACYGTGEEVVKAYGLGEQAIWLCIVINLVIGVGTFAIAYVLTRWLAKPSLRCGGRCWVGNRGSNGNGSKESEDEGGD</sequence>
<gene>
    <name evidence="1" type="ORF">LPJ66_010531</name>
</gene>
<name>A0ACC1I0Z1_9FUNG</name>
<accession>A0ACC1I0Z1</accession>
<comment type="caution">
    <text evidence="1">The sequence shown here is derived from an EMBL/GenBank/DDBJ whole genome shotgun (WGS) entry which is preliminary data.</text>
</comment>
<evidence type="ECO:0000313" key="2">
    <source>
        <dbReference type="Proteomes" id="UP001150581"/>
    </source>
</evidence>
<reference evidence="1" key="1">
    <citation type="submission" date="2022-07" db="EMBL/GenBank/DDBJ databases">
        <title>Phylogenomic reconstructions and comparative analyses of Kickxellomycotina fungi.</title>
        <authorList>
            <person name="Reynolds N.K."/>
            <person name="Stajich J.E."/>
            <person name="Barry K."/>
            <person name="Grigoriev I.V."/>
            <person name="Crous P."/>
            <person name="Smith M.E."/>
        </authorList>
    </citation>
    <scope>NUCLEOTIDE SEQUENCE</scope>
    <source>
        <strain evidence="1">Benny 63K</strain>
    </source>
</reference>
<proteinExistence type="predicted"/>
<evidence type="ECO:0000313" key="1">
    <source>
        <dbReference type="EMBL" id="KAJ1884611.1"/>
    </source>
</evidence>
<dbReference type="EMBL" id="JANBPG010002792">
    <property type="protein sequence ID" value="KAJ1884611.1"/>
    <property type="molecule type" value="Genomic_DNA"/>
</dbReference>
<dbReference type="Proteomes" id="UP001150581">
    <property type="component" value="Unassembled WGS sequence"/>
</dbReference>
<protein>
    <submittedName>
        <fullName evidence="1">Uncharacterized protein</fullName>
    </submittedName>
</protein>